<keyword evidence="7" id="KW-0472">Membrane</keyword>
<dbReference type="InterPro" id="IPR000741">
    <property type="entry name" value="FBA_I"/>
</dbReference>
<reference evidence="8 9" key="1">
    <citation type="submission" date="2024-06" db="EMBL/GenBank/DDBJ databases">
        <title>Genomic Encyclopedia of Type Strains, Phase IV (KMG-IV): sequencing the most valuable type-strain genomes for metagenomic binning, comparative biology and taxonomic classification.</title>
        <authorList>
            <person name="Goeker M."/>
        </authorList>
    </citation>
    <scope>NUCLEOTIDE SEQUENCE [LARGE SCALE GENOMIC DNA]</scope>
    <source>
        <strain evidence="8 9">DSM 23650</strain>
    </source>
</reference>
<evidence type="ECO:0000256" key="3">
    <source>
        <dbReference type="ARBA" id="ARBA00013068"/>
    </source>
</evidence>
<dbReference type="EMBL" id="JBEPLT010000001">
    <property type="protein sequence ID" value="MET3559347.1"/>
    <property type="molecule type" value="Genomic_DNA"/>
</dbReference>
<dbReference type="InterPro" id="IPR013785">
    <property type="entry name" value="Aldolase_TIM"/>
</dbReference>
<comment type="caution">
    <text evidence="8">The sequence shown here is derived from an EMBL/GenBank/DDBJ whole genome shotgun (WGS) entry which is preliminary data.</text>
</comment>
<proteinExistence type="inferred from homology"/>
<evidence type="ECO:0000256" key="6">
    <source>
        <dbReference type="ARBA" id="ARBA00029799"/>
    </source>
</evidence>
<dbReference type="PANTHER" id="PTHR11627">
    <property type="entry name" value="FRUCTOSE-BISPHOSPHATE ALDOLASE"/>
    <property type="match status" value="1"/>
</dbReference>
<gene>
    <name evidence="8" type="ORF">ABID39_000017</name>
</gene>
<dbReference type="Gene3D" id="3.20.20.70">
    <property type="entry name" value="Aldolase class I"/>
    <property type="match status" value="1"/>
</dbReference>
<organism evidence="8 9">
    <name type="scientific">Bartonella japonica</name>
    <dbReference type="NCBI Taxonomy" id="357761"/>
    <lineage>
        <taxon>Bacteria</taxon>
        <taxon>Pseudomonadati</taxon>
        <taxon>Pseudomonadota</taxon>
        <taxon>Alphaproteobacteria</taxon>
        <taxon>Hyphomicrobiales</taxon>
        <taxon>Bartonellaceae</taxon>
        <taxon>Bartonella</taxon>
    </lineage>
</organism>
<evidence type="ECO:0000313" key="9">
    <source>
        <dbReference type="Proteomes" id="UP001549112"/>
    </source>
</evidence>
<keyword evidence="9" id="KW-1185">Reference proteome</keyword>
<name>A0ABV2FLB8_9HYPH</name>
<comment type="similarity">
    <text evidence="2">Belongs to the class I fructose-bisphosphate aldolase family.</text>
</comment>
<evidence type="ECO:0000256" key="2">
    <source>
        <dbReference type="ARBA" id="ARBA00010387"/>
    </source>
</evidence>
<evidence type="ECO:0000256" key="7">
    <source>
        <dbReference type="SAM" id="Phobius"/>
    </source>
</evidence>
<evidence type="ECO:0000256" key="4">
    <source>
        <dbReference type="ARBA" id="ARBA00023152"/>
    </source>
</evidence>
<feature type="transmembrane region" description="Helical" evidence="7">
    <location>
        <begin position="36"/>
        <end position="59"/>
    </location>
</feature>
<keyword evidence="5" id="KW-0456">Lyase</keyword>
<dbReference type="SUPFAM" id="SSF51569">
    <property type="entry name" value="Aldolase"/>
    <property type="match status" value="1"/>
</dbReference>
<evidence type="ECO:0000256" key="5">
    <source>
        <dbReference type="ARBA" id="ARBA00023239"/>
    </source>
</evidence>
<evidence type="ECO:0000256" key="1">
    <source>
        <dbReference type="ARBA" id="ARBA00004714"/>
    </source>
</evidence>
<comment type="pathway">
    <text evidence="1">Carbohydrate degradation; glycolysis; D-glyceraldehyde 3-phosphate and glycerone phosphate from D-glucose: step 4/4.</text>
</comment>
<dbReference type="Proteomes" id="UP001549112">
    <property type="component" value="Unassembled WGS sequence"/>
</dbReference>
<keyword evidence="7" id="KW-0812">Transmembrane</keyword>
<dbReference type="EC" id="4.1.2.13" evidence="3"/>
<keyword evidence="7" id="KW-1133">Transmembrane helix</keyword>
<keyword evidence="4" id="KW-0324">Glycolysis</keyword>
<accession>A0ABV2FLB8</accession>
<protein>
    <recommendedName>
        <fullName evidence="3">fructose-bisphosphate aldolase</fullName>
        <ecNumber evidence="3">4.1.2.13</ecNumber>
    </recommendedName>
    <alternativeName>
        <fullName evidence="6">Fructose-bisphosphate aldolase class I</fullName>
    </alternativeName>
</protein>
<sequence length="62" mass="6727">MILKPNMVIDEKNVRSASVEEVAERSVQVLKQTVPAAVPGIAFLSGGKFFAASSFFVLLQFI</sequence>
<evidence type="ECO:0000313" key="8">
    <source>
        <dbReference type="EMBL" id="MET3559347.1"/>
    </source>
</evidence>
<dbReference type="Pfam" id="PF00274">
    <property type="entry name" value="Glycolytic"/>
    <property type="match status" value="1"/>
</dbReference>